<feature type="transmembrane region" description="Helical" evidence="6">
    <location>
        <begin position="158"/>
        <end position="179"/>
    </location>
</feature>
<reference evidence="9" key="1">
    <citation type="submission" date="2018-12" db="EMBL/GenBank/DDBJ databases">
        <title>Genome sequence of Peanibacillus sp.</title>
        <authorList>
            <person name="Subramani G."/>
            <person name="Srinivasan S."/>
            <person name="Kim M.K."/>
        </authorList>
    </citation>
    <scope>NUCLEOTIDE SEQUENCE [LARGE SCALE GENOMIC DNA]</scope>
    <source>
        <strain evidence="9">18JY67-1</strain>
    </source>
</reference>
<organism evidence="8 9">
    <name type="scientific">Paenibacillus albus</name>
    <dbReference type="NCBI Taxonomy" id="2495582"/>
    <lineage>
        <taxon>Bacteria</taxon>
        <taxon>Bacillati</taxon>
        <taxon>Bacillota</taxon>
        <taxon>Bacilli</taxon>
        <taxon>Bacillales</taxon>
        <taxon>Paenibacillaceae</taxon>
        <taxon>Paenibacillus</taxon>
    </lineage>
</organism>
<evidence type="ECO:0000256" key="4">
    <source>
        <dbReference type="ARBA" id="ARBA00022989"/>
    </source>
</evidence>
<comment type="similarity">
    <text evidence="6">Belongs to the TVP38/TMEM64 family.</text>
</comment>
<dbReference type="OrthoDB" id="9812980at2"/>
<comment type="subcellular location">
    <subcellularLocation>
        <location evidence="1 6">Cell membrane</location>
        <topology evidence="1 6">Multi-pass membrane protein</topology>
    </subcellularLocation>
</comment>
<dbReference type="KEGG" id="palb:EJC50_25555"/>
<dbReference type="RefSeq" id="WP_126018617.1">
    <property type="nucleotide sequence ID" value="NZ_CP034437.1"/>
</dbReference>
<evidence type="ECO:0000256" key="2">
    <source>
        <dbReference type="ARBA" id="ARBA00022475"/>
    </source>
</evidence>
<keyword evidence="3 6" id="KW-0812">Transmembrane</keyword>
<proteinExistence type="inferred from homology"/>
<keyword evidence="4 6" id="KW-1133">Transmembrane helix</keyword>
<evidence type="ECO:0000259" key="7">
    <source>
        <dbReference type="Pfam" id="PF09335"/>
    </source>
</evidence>
<feature type="transmembrane region" description="Helical" evidence="6">
    <location>
        <begin position="185"/>
        <end position="205"/>
    </location>
</feature>
<evidence type="ECO:0000313" key="9">
    <source>
        <dbReference type="Proteomes" id="UP000272528"/>
    </source>
</evidence>
<keyword evidence="2 6" id="KW-1003">Cell membrane</keyword>
<dbReference type="PANTHER" id="PTHR12677:SF59">
    <property type="entry name" value="GOLGI APPARATUS MEMBRANE PROTEIN TVP38-RELATED"/>
    <property type="match status" value="1"/>
</dbReference>
<dbReference type="Pfam" id="PF09335">
    <property type="entry name" value="VTT_dom"/>
    <property type="match status" value="1"/>
</dbReference>
<feature type="transmembrane region" description="Helical" evidence="6">
    <location>
        <begin position="7"/>
        <end position="27"/>
    </location>
</feature>
<evidence type="ECO:0000256" key="3">
    <source>
        <dbReference type="ARBA" id="ARBA00022692"/>
    </source>
</evidence>
<protein>
    <recommendedName>
        <fullName evidence="6">TVP38/TMEM64 family membrane protein</fullName>
    </recommendedName>
</protein>
<keyword evidence="5 6" id="KW-0472">Membrane</keyword>
<feature type="transmembrane region" description="Helical" evidence="6">
    <location>
        <begin position="42"/>
        <end position="62"/>
    </location>
</feature>
<evidence type="ECO:0000256" key="6">
    <source>
        <dbReference type="RuleBase" id="RU366058"/>
    </source>
</evidence>
<dbReference type="PANTHER" id="PTHR12677">
    <property type="entry name" value="GOLGI APPARATUS MEMBRANE PROTEIN TVP38-RELATED"/>
    <property type="match status" value="1"/>
</dbReference>
<evidence type="ECO:0000256" key="1">
    <source>
        <dbReference type="ARBA" id="ARBA00004651"/>
    </source>
</evidence>
<feature type="transmembrane region" description="Helical" evidence="6">
    <location>
        <begin position="74"/>
        <end position="98"/>
    </location>
</feature>
<dbReference type="AlphaFoldDB" id="A0A3Q8X9H6"/>
<dbReference type="Proteomes" id="UP000272528">
    <property type="component" value="Chromosome"/>
</dbReference>
<keyword evidence="9" id="KW-1185">Reference proteome</keyword>
<sequence>MKNKSRLISLVGLILVVIAIVVYIYLLKIGVIQHTLKNVQQLGVWGVLIGIIAQIIVNIFPVPGEFTTYLLMELYGPVLGGAYSWIGGVLGAIGGYYLSRWLINPLKGSKQNNNFKKIKRYVGEQKAFGLLMARFVPFLPYHLINYASGILKVDIKSFIWTTMIGLIPYHIAVSGMYAGMKKGSILWGIVGIGLVILLLGLGGMLKKRRPIDVQDS</sequence>
<dbReference type="EMBL" id="CP034437">
    <property type="protein sequence ID" value="AZN42681.1"/>
    <property type="molecule type" value="Genomic_DNA"/>
</dbReference>
<dbReference type="GO" id="GO:0005886">
    <property type="term" value="C:plasma membrane"/>
    <property type="evidence" value="ECO:0007669"/>
    <property type="project" value="UniProtKB-SubCell"/>
</dbReference>
<evidence type="ECO:0000313" key="8">
    <source>
        <dbReference type="EMBL" id="AZN42681.1"/>
    </source>
</evidence>
<accession>A0A3Q8X9H6</accession>
<name>A0A3Q8X9H6_9BACL</name>
<dbReference type="InterPro" id="IPR032816">
    <property type="entry name" value="VTT_dom"/>
</dbReference>
<feature type="domain" description="VTT" evidence="7">
    <location>
        <begin position="62"/>
        <end position="173"/>
    </location>
</feature>
<gene>
    <name evidence="8" type="ORF">EJC50_25555</name>
</gene>
<dbReference type="InterPro" id="IPR015414">
    <property type="entry name" value="TMEM64"/>
</dbReference>
<evidence type="ECO:0000256" key="5">
    <source>
        <dbReference type="ARBA" id="ARBA00023136"/>
    </source>
</evidence>